<feature type="signal peptide" evidence="3">
    <location>
        <begin position="1"/>
        <end position="21"/>
    </location>
</feature>
<protein>
    <submittedName>
        <fullName evidence="4">Uncharacterized protein</fullName>
    </submittedName>
</protein>
<evidence type="ECO:0000256" key="3">
    <source>
        <dbReference type="SAM" id="SignalP"/>
    </source>
</evidence>
<feature type="chain" id="PRO_5013192889" evidence="3">
    <location>
        <begin position="22"/>
        <end position="752"/>
    </location>
</feature>
<evidence type="ECO:0000313" key="5">
    <source>
        <dbReference type="Proteomes" id="UP000216885"/>
    </source>
</evidence>
<gene>
    <name evidence="4" type="ORF">CAL20_24310</name>
</gene>
<name>A0A261TPJ3_9BORD</name>
<organism evidence="4 5">
    <name type="scientific">Bordetella genomosp. 4</name>
    <dbReference type="NCBI Taxonomy" id="463044"/>
    <lineage>
        <taxon>Bacteria</taxon>
        <taxon>Pseudomonadati</taxon>
        <taxon>Pseudomonadota</taxon>
        <taxon>Betaproteobacteria</taxon>
        <taxon>Burkholderiales</taxon>
        <taxon>Alcaligenaceae</taxon>
        <taxon>Bordetella</taxon>
    </lineage>
</organism>
<feature type="coiled-coil region" evidence="1">
    <location>
        <begin position="477"/>
        <end position="511"/>
    </location>
</feature>
<feature type="compositionally biased region" description="Basic and acidic residues" evidence="2">
    <location>
        <begin position="543"/>
        <end position="563"/>
    </location>
</feature>
<sequence>MIMHVPVYPSISLALCTTAFGALNYSDTLNDLTSRITGGRVTRNMLAEAVLHQAIGLGLGIASAHKAVDKYAKSMAGISGAKLIEYADQILRSANDEQFSASVRELLTQTLKKQTATGHIPDTAHAPAIELAEALLNNYIGKQAIYQFLGAYAQNHGWDVLSEKIKNAVVPEQSDSYRNLLILAGVDAGTDFIRSLVDRAILQNPTFQQGKEFHAKPELKLAAGCLHAYLVNPENCIEAFNNYTPTKPLIDETFLGNVADLTMAFAAQAHSDADNVLKEAQKKLDEENARSSLQTRSPGPALQMQVPEPVAAQNDVDEEIADFLLVDASEDGADENKGALSSSAKTDVDKGIVSPNDSSKEVVDIDGFVKIDTNAQIAVRDAKKACEQAEKVKVMCDAIGALLVADMDTRNAEHIEGAVKILLEALPFGSRLESASFTKKLSEATELPAQSLIGTYAAIYEWESLETLLTTAIEKNLEHMEKKAVERAAKKAEYEANALKAQQAAQEYAVELAQANPNTENAALAISEPRPEQETQQAGTAAKDPKKPPVQDDQRTENKEPSPVRRAIPALAAKLVVQHLRPYIEKGKFERPDNPEYKTLANLLHANQNELHGGFSTVQVGLNSATIVAQYVTQRGPSGVKYVGNTALSYASSAAQYAGNAAVSYVSSAAQTGAAVVSARARTIGEQIMTTGGFANALTSPAVKVVATGGGFVAGLWNRINPFAAAPDQPVAAEHTRSQDDTLSTSVLAAGI</sequence>
<comment type="caution">
    <text evidence="4">The sequence shown here is derived from an EMBL/GenBank/DDBJ whole genome shotgun (WGS) entry which is preliminary data.</text>
</comment>
<dbReference type="AlphaFoldDB" id="A0A261TPJ3"/>
<reference evidence="4 5" key="1">
    <citation type="submission" date="2017-05" db="EMBL/GenBank/DDBJ databases">
        <title>Complete and WGS of Bordetella genogroups.</title>
        <authorList>
            <person name="Spilker T."/>
            <person name="LiPuma J."/>
        </authorList>
    </citation>
    <scope>NUCLEOTIDE SEQUENCE [LARGE SCALE GENOMIC DNA]</scope>
    <source>
        <strain evidence="4 5">AU9919</strain>
    </source>
</reference>
<evidence type="ECO:0000256" key="1">
    <source>
        <dbReference type="SAM" id="Coils"/>
    </source>
</evidence>
<keyword evidence="1" id="KW-0175">Coiled coil</keyword>
<dbReference type="Proteomes" id="UP000216885">
    <property type="component" value="Unassembled WGS sequence"/>
</dbReference>
<proteinExistence type="predicted"/>
<accession>A0A261TPJ3</accession>
<keyword evidence="5" id="KW-1185">Reference proteome</keyword>
<dbReference type="EMBL" id="NEVQ01000022">
    <property type="protein sequence ID" value="OZI50940.1"/>
    <property type="molecule type" value="Genomic_DNA"/>
</dbReference>
<keyword evidence="3" id="KW-0732">Signal</keyword>
<evidence type="ECO:0000313" key="4">
    <source>
        <dbReference type="EMBL" id="OZI50940.1"/>
    </source>
</evidence>
<evidence type="ECO:0000256" key="2">
    <source>
        <dbReference type="SAM" id="MobiDB-lite"/>
    </source>
</evidence>
<feature type="region of interest" description="Disordered" evidence="2">
    <location>
        <begin position="524"/>
        <end position="566"/>
    </location>
</feature>